<dbReference type="PANTHER" id="PTHR43250">
    <property type="entry name" value="EXODEOXYRIBONUCLEASE III"/>
    <property type="match status" value="1"/>
</dbReference>
<name>A0A8K0GDG9_IGNLU</name>
<accession>A0A8K0GDG9</accession>
<dbReference type="AlphaFoldDB" id="A0A8K0GDG9"/>
<dbReference type="PANTHER" id="PTHR43250:SF2">
    <property type="entry name" value="EXODEOXYRIBONUCLEASE III"/>
    <property type="match status" value="1"/>
</dbReference>
<protein>
    <recommendedName>
        <fullName evidence="1">Endonuclease/exonuclease/phosphatase domain-containing protein</fullName>
    </recommendedName>
</protein>
<reference evidence="2" key="1">
    <citation type="submission" date="2019-08" db="EMBL/GenBank/DDBJ databases">
        <title>The genome of the North American firefly Photinus pyralis.</title>
        <authorList>
            <consortium name="Photinus pyralis genome working group"/>
            <person name="Fallon T.R."/>
            <person name="Sander Lower S.E."/>
            <person name="Weng J.-K."/>
        </authorList>
    </citation>
    <scope>NUCLEOTIDE SEQUENCE</scope>
    <source>
        <strain evidence="2">TRF0915ILg1</strain>
        <tissue evidence="2">Whole body</tissue>
    </source>
</reference>
<dbReference type="GO" id="GO:0006281">
    <property type="term" value="P:DNA repair"/>
    <property type="evidence" value="ECO:0007669"/>
    <property type="project" value="InterPro"/>
</dbReference>
<gene>
    <name evidence="2" type="ORF">ILUMI_11183</name>
</gene>
<comment type="caution">
    <text evidence="2">The sequence shown here is derived from an EMBL/GenBank/DDBJ whole genome shotgun (WGS) entry which is preliminary data.</text>
</comment>
<dbReference type="GO" id="GO:0008311">
    <property type="term" value="F:double-stranded DNA 3'-5' DNA exonuclease activity"/>
    <property type="evidence" value="ECO:0007669"/>
    <property type="project" value="InterPro"/>
</dbReference>
<dbReference type="Gene3D" id="3.60.10.10">
    <property type="entry name" value="Endonuclease/exonuclease/phosphatase"/>
    <property type="match status" value="1"/>
</dbReference>
<dbReference type="Proteomes" id="UP000801492">
    <property type="component" value="Unassembled WGS sequence"/>
</dbReference>
<dbReference type="InterPro" id="IPR005135">
    <property type="entry name" value="Endo/exonuclease/phosphatase"/>
</dbReference>
<evidence type="ECO:0000313" key="2">
    <source>
        <dbReference type="EMBL" id="KAF2894991.1"/>
    </source>
</evidence>
<proteinExistence type="predicted"/>
<dbReference type="InterPro" id="IPR036691">
    <property type="entry name" value="Endo/exonu/phosph_ase_sf"/>
</dbReference>
<feature type="domain" description="Endonuclease/exonuclease/phosphatase" evidence="1">
    <location>
        <begin position="48"/>
        <end position="166"/>
    </location>
</feature>
<organism evidence="2 3">
    <name type="scientific">Ignelater luminosus</name>
    <name type="common">Cucubano</name>
    <name type="synonym">Pyrophorus luminosus</name>
    <dbReference type="NCBI Taxonomy" id="2038154"/>
    <lineage>
        <taxon>Eukaryota</taxon>
        <taxon>Metazoa</taxon>
        <taxon>Ecdysozoa</taxon>
        <taxon>Arthropoda</taxon>
        <taxon>Hexapoda</taxon>
        <taxon>Insecta</taxon>
        <taxon>Pterygota</taxon>
        <taxon>Neoptera</taxon>
        <taxon>Endopterygota</taxon>
        <taxon>Coleoptera</taxon>
        <taxon>Polyphaga</taxon>
        <taxon>Elateriformia</taxon>
        <taxon>Elateroidea</taxon>
        <taxon>Elateridae</taxon>
        <taxon>Agrypninae</taxon>
        <taxon>Pyrophorini</taxon>
        <taxon>Ignelater</taxon>
    </lineage>
</organism>
<keyword evidence="3" id="KW-1185">Reference proteome</keyword>
<dbReference type="Pfam" id="PF03372">
    <property type="entry name" value="Exo_endo_phos"/>
    <property type="match status" value="1"/>
</dbReference>
<dbReference type="OrthoDB" id="410542at2759"/>
<sequence length="340" mass="39268">MIEGFDVRPAPLLLEKVQNAKNPSRGNQLNGCNRRQLCKRKRTMNISTWNVKNLSTKQNKLLNEIKRFDMDIVAVTETKKKGKGSEHMHDYIHLYSDVDKASKAMAGISIFIKKQLARNIKDWNPINERLIKVDLKLRGYEVVVIGIYAPCNDELNTVKDDHQFHLAFRHNCTFVNDDDKDDNTHLINNVRFNLNSLQNESTIFLYRLRLSAKLSNLPYTDGRTMYYNIIKCLEEAAEEALGEKPHKESTFIAKKLFTLHFADNQVIIAENKGDIYYMLRKLDDEYHKWGLAINTDKTEYIVAGYMARDLVLNQGLIKGVKSYKYLGVTITNEGTNKTEI</sequence>
<evidence type="ECO:0000259" key="1">
    <source>
        <dbReference type="Pfam" id="PF03372"/>
    </source>
</evidence>
<evidence type="ECO:0000313" key="3">
    <source>
        <dbReference type="Proteomes" id="UP000801492"/>
    </source>
</evidence>
<dbReference type="InterPro" id="IPR037493">
    <property type="entry name" value="ExoIII-like"/>
</dbReference>
<dbReference type="EMBL" id="VTPC01006385">
    <property type="protein sequence ID" value="KAF2894991.1"/>
    <property type="molecule type" value="Genomic_DNA"/>
</dbReference>
<dbReference type="SUPFAM" id="SSF56219">
    <property type="entry name" value="DNase I-like"/>
    <property type="match status" value="1"/>
</dbReference>